<feature type="transmembrane region" description="Helical" evidence="2">
    <location>
        <begin position="242"/>
        <end position="262"/>
    </location>
</feature>
<keyword evidence="2" id="KW-0472">Membrane</keyword>
<feature type="transmembrane region" description="Helical" evidence="2">
    <location>
        <begin position="210"/>
        <end position="235"/>
    </location>
</feature>
<name>A0ABS4YI61_9MICO</name>
<keyword evidence="2" id="KW-1133">Transmembrane helix</keyword>
<evidence type="ECO:0000313" key="4">
    <source>
        <dbReference type="Proteomes" id="UP000698222"/>
    </source>
</evidence>
<dbReference type="Proteomes" id="UP000698222">
    <property type="component" value="Unassembled WGS sequence"/>
</dbReference>
<feature type="transmembrane region" description="Helical" evidence="2">
    <location>
        <begin position="126"/>
        <end position="146"/>
    </location>
</feature>
<feature type="transmembrane region" description="Helical" evidence="2">
    <location>
        <begin position="402"/>
        <end position="420"/>
    </location>
</feature>
<feature type="transmembrane region" description="Helical" evidence="2">
    <location>
        <begin position="425"/>
        <end position="446"/>
    </location>
</feature>
<organism evidence="3 4">
    <name type="scientific">Brachybacterium fresconis</name>
    <dbReference type="NCBI Taxonomy" id="173363"/>
    <lineage>
        <taxon>Bacteria</taxon>
        <taxon>Bacillati</taxon>
        <taxon>Actinomycetota</taxon>
        <taxon>Actinomycetes</taxon>
        <taxon>Micrococcales</taxon>
        <taxon>Dermabacteraceae</taxon>
        <taxon>Brachybacterium</taxon>
    </lineage>
</organism>
<protein>
    <submittedName>
        <fullName evidence="3">Uncharacterized protein</fullName>
    </submittedName>
</protein>
<feature type="transmembrane region" description="Helical" evidence="2">
    <location>
        <begin position="6"/>
        <end position="25"/>
    </location>
</feature>
<proteinExistence type="predicted"/>
<feature type="transmembrane region" description="Helical" evidence="2">
    <location>
        <begin position="58"/>
        <end position="77"/>
    </location>
</feature>
<feature type="transmembrane region" description="Helical" evidence="2">
    <location>
        <begin position="466"/>
        <end position="488"/>
    </location>
</feature>
<feature type="region of interest" description="Disordered" evidence="1">
    <location>
        <begin position="87"/>
        <end position="124"/>
    </location>
</feature>
<dbReference type="RefSeq" id="WP_209888400.1">
    <property type="nucleotide sequence ID" value="NZ_BAAAJV010000024.1"/>
</dbReference>
<feature type="transmembrane region" description="Helical" evidence="2">
    <location>
        <begin position="350"/>
        <end position="371"/>
    </location>
</feature>
<gene>
    <name evidence="3" type="ORF">JOF44_001118</name>
</gene>
<dbReference type="EMBL" id="JAGIOC010000001">
    <property type="protein sequence ID" value="MBP2408215.1"/>
    <property type="molecule type" value="Genomic_DNA"/>
</dbReference>
<keyword evidence="4" id="KW-1185">Reference proteome</keyword>
<evidence type="ECO:0000256" key="1">
    <source>
        <dbReference type="SAM" id="MobiDB-lite"/>
    </source>
</evidence>
<accession>A0ABS4YI61</accession>
<comment type="caution">
    <text evidence="3">The sequence shown here is derived from an EMBL/GenBank/DDBJ whole genome shotgun (WGS) entry which is preliminary data.</text>
</comment>
<feature type="transmembrane region" description="Helical" evidence="2">
    <location>
        <begin position="268"/>
        <end position="289"/>
    </location>
</feature>
<dbReference type="Pfam" id="PF20176">
    <property type="entry name" value="DUF6541"/>
    <property type="match status" value="1"/>
</dbReference>
<reference evidence="3 4" key="1">
    <citation type="submission" date="2021-03" db="EMBL/GenBank/DDBJ databases">
        <title>Sequencing the genomes of 1000 actinobacteria strains.</title>
        <authorList>
            <person name="Klenk H.-P."/>
        </authorList>
    </citation>
    <scope>NUCLEOTIDE SEQUENCE [LARGE SCALE GENOMIC DNA]</scope>
    <source>
        <strain evidence="3 4">DSM 14564</strain>
    </source>
</reference>
<feature type="compositionally biased region" description="Low complexity" evidence="1">
    <location>
        <begin position="104"/>
        <end position="116"/>
    </location>
</feature>
<feature type="transmembrane region" description="Helical" evidence="2">
    <location>
        <begin position="495"/>
        <end position="514"/>
    </location>
</feature>
<feature type="transmembrane region" description="Helical" evidence="2">
    <location>
        <begin position="319"/>
        <end position="338"/>
    </location>
</feature>
<evidence type="ECO:0000313" key="3">
    <source>
        <dbReference type="EMBL" id="MBP2408215.1"/>
    </source>
</evidence>
<keyword evidence="2" id="KW-0812">Transmembrane</keyword>
<sequence>MSWILPVLGAWALLGVPGLLLLRAVGARVRLAWGFSPVVTILLMTLLSGLFPLAGIDWQLGSVLIGIALVCGLAFLLRRRLSRSGRRRSAPTPEAARSAHDAEGSAPDAAAGALGAENRTPPTPPWPGAVVTAVGVLGGVLVVTAATRGMGGISTLNGSYDSFFHLSAIATIRDGGDAFLTTALVDIYGTPTYYPVTFDALAALLPLETIVAANALMLALLAALPCAVGAMVATIAPRGRAAGVLAALAALASTLFLSTPAMGLVMGLWPIVLGVLCLPVAIASAVRLVDRRHGPLTLPAAAGHGAILLGTALAHPSMLFSVAVVAGLLVLVSGVHRIRDGQRRRGVIQVVLALAAALAFVVVSGTLLGGMDLTRPSAQGLGEVLGEILVDSPRIPVIGAPLWPLAVIWLLAVVGAVAALRRREVVGVSAALGVLAAIVLGLSTQIDSPLTTALVNPWYGARERIAPLMMCLLVLLMARGVLALVATGRGGPRSMLAPAAAVLVLITVVVGAFAPGRLPLLGSLAYTAYGLQLSPYVTAEERAFIERTAAELPEDAVVLADPLDGAPLYWSVGGVETVYPTMSRPLTEDTALIAGYAQRVDHPAANAYERICAAVDRVGPTHLYRDSSEFSGSRMNPEVSDRWSGVHDIPPDRLTLLAQDGPYALYELDLAC</sequence>
<feature type="transmembrane region" description="Helical" evidence="2">
    <location>
        <begin position="296"/>
        <end position="313"/>
    </location>
</feature>
<dbReference type="InterPro" id="IPR046671">
    <property type="entry name" value="DUF6541"/>
</dbReference>
<feature type="transmembrane region" description="Helical" evidence="2">
    <location>
        <begin position="32"/>
        <end position="52"/>
    </location>
</feature>
<evidence type="ECO:0000256" key="2">
    <source>
        <dbReference type="SAM" id="Phobius"/>
    </source>
</evidence>